<dbReference type="Pfam" id="PF11104">
    <property type="entry name" value="PilM_2"/>
    <property type="match status" value="1"/>
</dbReference>
<gene>
    <name evidence="1" type="ORF">A2Z61_00225</name>
</gene>
<dbReference type="CDD" id="cd24049">
    <property type="entry name" value="ASKHA_NBD_PilM"/>
    <property type="match status" value="1"/>
</dbReference>
<dbReference type="PIRSF" id="PIRSF019169">
    <property type="entry name" value="PilM"/>
    <property type="match status" value="1"/>
</dbReference>
<dbReference type="STRING" id="1797580.A2Z61_00225"/>
<dbReference type="PANTHER" id="PTHR32432:SF3">
    <property type="entry name" value="ETHANOLAMINE UTILIZATION PROTEIN EUTJ"/>
    <property type="match status" value="1"/>
</dbReference>
<protein>
    <recommendedName>
        <fullName evidence="3">SHS2 domain-containing protein</fullName>
    </recommendedName>
</protein>
<name>A0A1F5EGN5_9BACT</name>
<evidence type="ECO:0008006" key="3">
    <source>
        <dbReference type="Google" id="ProtNLM"/>
    </source>
</evidence>
<dbReference type="SUPFAM" id="SSF53067">
    <property type="entry name" value="Actin-like ATPase domain"/>
    <property type="match status" value="2"/>
</dbReference>
<evidence type="ECO:0000313" key="2">
    <source>
        <dbReference type="Proteomes" id="UP000186029"/>
    </source>
</evidence>
<dbReference type="PANTHER" id="PTHR32432">
    <property type="entry name" value="CELL DIVISION PROTEIN FTSA-RELATED"/>
    <property type="match status" value="1"/>
</dbReference>
<dbReference type="InterPro" id="IPR050696">
    <property type="entry name" value="FtsA/MreB"/>
</dbReference>
<evidence type="ECO:0000313" key="1">
    <source>
        <dbReference type="EMBL" id="OGD66543.1"/>
    </source>
</evidence>
<comment type="caution">
    <text evidence="1">The sequence shown here is derived from an EMBL/GenBank/DDBJ whole genome shotgun (WGS) entry which is preliminary data.</text>
</comment>
<sequence>MSFTKTKGFFTGFFPVPKFLAECAVGIDISDSSIRFMELANTKYGKTPFKFGEHLLPEEIVVNGDIQNIDALSEELKKIKEKNDIDFIRASLPEEKAYLFKTHIPEDIEKNEIRSILEFKLEEYVPISPKEAVFDYEIINNPKEYLPGHIDVGVAVYPKNTVEKYSAAFDRAGLIPLSFEVETQAIARSVIRYNDDGIYMIIDFGMARTGLAIIDKYALSFTSTFKIDWRILAKVIKESSDISEDNINQIKNEYGLLKNNKELFSAFIDIAEQLKDNIDKYYKYWRTRVDETGKRVNPIEKIILCGGNSNLAGLPEYLSGSLKIPVERANVWINAFSLDDFTPNIDRFQSLSYATAIGLALRDVN</sequence>
<dbReference type="EMBL" id="MFAC01000029">
    <property type="protein sequence ID" value="OGD66543.1"/>
    <property type="molecule type" value="Genomic_DNA"/>
</dbReference>
<proteinExistence type="predicted"/>
<accession>A0A1F5EGN5</accession>
<dbReference type="AlphaFoldDB" id="A0A1F5EGN5"/>
<reference evidence="1 2" key="1">
    <citation type="journal article" date="2016" name="Nat. Commun.">
        <title>Thousands of microbial genomes shed light on interconnected biogeochemical processes in an aquifer system.</title>
        <authorList>
            <person name="Anantharaman K."/>
            <person name="Brown C.T."/>
            <person name="Hug L.A."/>
            <person name="Sharon I."/>
            <person name="Castelle C.J."/>
            <person name="Probst A.J."/>
            <person name="Thomas B.C."/>
            <person name="Singh A."/>
            <person name="Wilkins M.J."/>
            <person name="Karaoz U."/>
            <person name="Brodie E.L."/>
            <person name="Williams K.H."/>
            <person name="Hubbard S.S."/>
            <person name="Banfield J.F."/>
        </authorList>
    </citation>
    <scope>NUCLEOTIDE SEQUENCE [LARGE SCALE GENOMIC DNA]</scope>
</reference>
<dbReference type="Gene3D" id="3.30.1490.300">
    <property type="match status" value="1"/>
</dbReference>
<organism evidence="1 2">
    <name type="scientific">Candidatus Campbellbacteria bacterium RIFCSPLOWO2_02_35_12</name>
    <dbReference type="NCBI Taxonomy" id="1797580"/>
    <lineage>
        <taxon>Bacteria</taxon>
        <taxon>Candidatus Campbelliibacteriota</taxon>
    </lineage>
</organism>
<dbReference type="InterPro" id="IPR043129">
    <property type="entry name" value="ATPase_NBD"/>
</dbReference>
<dbReference type="InterPro" id="IPR005883">
    <property type="entry name" value="PilM"/>
</dbReference>
<dbReference type="Proteomes" id="UP000186029">
    <property type="component" value="Unassembled WGS sequence"/>
</dbReference>
<dbReference type="Gene3D" id="3.30.420.40">
    <property type="match status" value="2"/>
</dbReference>